<feature type="non-terminal residue" evidence="11">
    <location>
        <position position="147"/>
    </location>
</feature>
<organism evidence="11 12">
    <name type="scientific">Hemiprocne comata</name>
    <dbReference type="NCBI Taxonomy" id="243314"/>
    <lineage>
        <taxon>Eukaryota</taxon>
        <taxon>Metazoa</taxon>
        <taxon>Chordata</taxon>
        <taxon>Craniata</taxon>
        <taxon>Vertebrata</taxon>
        <taxon>Euteleostomi</taxon>
        <taxon>Archelosauria</taxon>
        <taxon>Archosauria</taxon>
        <taxon>Dinosauria</taxon>
        <taxon>Saurischia</taxon>
        <taxon>Theropoda</taxon>
        <taxon>Coelurosauria</taxon>
        <taxon>Aves</taxon>
        <taxon>Neognathae</taxon>
        <taxon>Neoaves</taxon>
        <taxon>Strisores</taxon>
        <taxon>Apodiformes</taxon>
        <taxon>Apodidae</taxon>
        <taxon>Hemiprocninae</taxon>
        <taxon>Hemiprocne</taxon>
    </lineage>
</organism>
<comment type="caution">
    <text evidence="11">The sequence shown here is derived from an EMBL/GenBank/DDBJ whole genome shotgun (WGS) entry which is preliminary data.</text>
</comment>
<evidence type="ECO:0000256" key="2">
    <source>
        <dbReference type="ARBA" id="ARBA00008705"/>
    </source>
</evidence>
<dbReference type="GO" id="GO:0031838">
    <property type="term" value="C:haptoglobin-hemoglobin complex"/>
    <property type="evidence" value="ECO:0007669"/>
    <property type="project" value="TreeGrafter"/>
</dbReference>
<proteinExistence type="inferred from homology"/>
<dbReference type="AlphaFoldDB" id="A0A7K9D535"/>
<dbReference type="GO" id="GO:0005833">
    <property type="term" value="C:hemoglobin complex"/>
    <property type="evidence" value="ECO:0007669"/>
    <property type="project" value="InterPro"/>
</dbReference>
<dbReference type="InterPro" id="IPR050056">
    <property type="entry name" value="Hemoglobin_oxygen_transport"/>
</dbReference>
<dbReference type="SUPFAM" id="SSF46458">
    <property type="entry name" value="Globin-like"/>
    <property type="match status" value="1"/>
</dbReference>
<evidence type="ECO:0000256" key="1">
    <source>
        <dbReference type="ARBA" id="ARBA00003705"/>
    </source>
</evidence>
<dbReference type="InterPro" id="IPR012292">
    <property type="entry name" value="Globin/Proto"/>
</dbReference>
<evidence type="ECO:0000313" key="11">
    <source>
        <dbReference type="EMBL" id="NXG59961.1"/>
    </source>
</evidence>
<dbReference type="GO" id="GO:0019825">
    <property type="term" value="F:oxygen binding"/>
    <property type="evidence" value="ECO:0007669"/>
    <property type="project" value="InterPro"/>
</dbReference>
<keyword evidence="7" id="KW-0479">Metal-binding</keyword>
<keyword evidence="8" id="KW-0408">Iron</keyword>
<comment type="function">
    <text evidence="1">Involved in oxygen transport from the lung to the various peripheral tissues.</text>
</comment>
<keyword evidence="6 9" id="KW-0561">Oxygen transport</keyword>
<evidence type="ECO:0000256" key="9">
    <source>
        <dbReference type="RuleBase" id="RU000356"/>
    </source>
</evidence>
<dbReference type="InterPro" id="IPR009050">
    <property type="entry name" value="Globin-like_sf"/>
</dbReference>
<name>A0A7K9D535_9AVES</name>
<dbReference type="GO" id="GO:0072562">
    <property type="term" value="C:blood microparticle"/>
    <property type="evidence" value="ECO:0007669"/>
    <property type="project" value="TreeGrafter"/>
</dbReference>
<evidence type="ECO:0000256" key="4">
    <source>
        <dbReference type="ARBA" id="ARBA00022448"/>
    </source>
</evidence>
<evidence type="ECO:0000256" key="3">
    <source>
        <dbReference type="ARBA" id="ARBA00011125"/>
    </source>
</evidence>
<dbReference type="GO" id="GO:0042744">
    <property type="term" value="P:hydrogen peroxide catabolic process"/>
    <property type="evidence" value="ECO:0007669"/>
    <property type="project" value="TreeGrafter"/>
</dbReference>
<dbReference type="OrthoDB" id="9886081at2759"/>
<dbReference type="Gene3D" id="1.10.490.10">
    <property type="entry name" value="Globins"/>
    <property type="match status" value="1"/>
</dbReference>
<dbReference type="PROSITE" id="PS01033">
    <property type="entry name" value="GLOBIN"/>
    <property type="match status" value="1"/>
</dbReference>
<comment type="similarity">
    <text evidence="2 9">Belongs to the globin family.</text>
</comment>
<dbReference type="PANTHER" id="PTHR11442:SF7">
    <property type="entry name" value="HEMOGLOBIN SUBUNIT EPSILON"/>
    <property type="match status" value="1"/>
</dbReference>
<evidence type="ECO:0000256" key="5">
    <source>
        <dbReference type="ARBA" id="ARBA00022617"/>
    </source>
</evidence>
<dbReference type="GO" id="GO:0043177">
    <property type="term" value="F:organic acid binding"/>
    <property type="evidence" value="ECO:0007669"/>
    <property type="project" value="TreeGrafter"/>
</dbReference>
<evidence type="ECO:0000259" key="10">
    <source>
        <dbReference type="PROSITE" id="PS01033"/>
    </source>
</evidence>
<dbReference type="FunFam" id="1.10.490.10:FF:000001">
    <property type="entry name" value="Hemoglobin subunit beta"/>
    <property type="match status" value="1"/>
</dbReference>
<evidence type="ECO:0000256" key="8">
    <source>
        <dbReference type="ARBA" id="ARBA00023004"/>
    </source>
</evidence>
<dbReference type="Pfam" id="PF00042">
    <property type="entry name" value="Globin"/>
    <property type="match status" value="1"/>
</dbReference>
<comment type="subunit">
    <text evidence="3">Heterotetramer of two alpha chains and two beta chains.</text>
</comment>
<dbReference type="GO" id="GO:0046872">
    <property type="term" value="F:metal ion binding"/>
    <property type="evidence" value="ECO:0007669"/>
    <property type="project" value="UniProtKB-KW"/>
</dbReference>
<sequence>MVHWTAEEKQHITCLWGKVNVADCGAEALARLLIVYPWTQRFFASFGNLSSATAVCGNPMVRAHGNKVLTSFGDAVKNLDNIKNTFSQLSELHCDKLHVDPENFRLLGDILIICLAAHFGKDFTPEVQAAWQKLVRAVAHALARKYH</sequence>
<evidence type="ECO:0000256" key="7">
    <source>
        <dbReference type="ARBA" id="ARBA00022723"/>
    </source>
</evidence>
<dbReference type="Proteomes" id="UP000518305">
    <property type="component" value="Unassembled WGS sequence"/>
</dbReference>
<dbReference type="PANTHER" id="PTHR11442">
    <property type="entry name" value="HEMOGLOBIN FAMILY MEMBER"/>
    <property type="match status" value="1"/>
</dbReference>
<feature type="domain" description="Globin" evidence="10">
    <location>
        <begin position="3"/>
        <end position="147"/>
    </location>
</feature>
<dbReference type="GO" id="GO:0020037">
    <property type="term" value="F:heme binding"/>
    <property type="evidence" value="ECO:0007669"/>
    <property type="project" value="InterPro"/>
</dbReference>
<dbReference type="CDD" id="cd08925">
    <property type="entry name" value="Hb-beta-like"/>
    <property type="match status" value="1"/>
</dbReference>
<dbReference type="PRINTS" id="PR00814">
    <property type="entry name" value="BETAHAEM"/>
</dbReference>
<protein>
    <submittedName>
        <fullName evidence="11">HBB protein</fullName>
    </submittedName>
</protein>
<feature type="non-terminal residue" evidence="11">
    <location>
        <position position="1"/>
    </location>
</feature>
<dbReference type="GO" id="GO:0031720">
    <property type="term" value="F:haptoglobin binding"/>
    <property type="evidence" value="ECO:0007669"/>
    <property type="project" value="TreeGrafter"/>
</dbReference>
<gene>
    <name evidence="11" type="primary">Hbb_0</name>
    <name evidence="11" type="ORF">HEMCOM_R13876</name>
</gene>
<dbReference type="GO" id="GO:0005344">
    <property type="term" value="F:oxygen carrier activity"/>
    <property type="evidence" value="ECO:0007669"/>
    <property type="project" value="UniProtKB-KW"/>
</dbReference>
<accession>A0A7K9D535</accession>
<dbReference type="EMBL" id="VWZJ01006260">
    <property type="protein sequence ID" value="NXG59961.1"/>
    <property type="molecule type" value="Genomic_DNA"/>
</dbReference>
<keyword evidence="12" id="KW-1185">Reference proteome</keyword>
<reference evidence="11 12" key="1">
    <citation type="submission" date="2019-09" db="EMBL/GenBank/DDBJ databases">
        <title>Bird 10,000 Genomes (B10K) Project - Family phase.</title>
        <authorList>
            <person name="Zhang G."/>
        </authorList>
    </citation>
    <scope>NUCLEOTIDE SEQUENCE [LARGE SCALE GENOMIC DNA]</scope>
    <source>
        <strain evidence="11">B10K-DU-001-23</strain>
        <tissue evidence="11">Muscle</tissue>
    </source>
</reference>
<keyword evidence="4 9" id="KW-0813">Transport</keyword>
<dbReference type="InterPro" id="IPR000971">
    <property type="entry name" value="Globin"/>
</dbReference>
<dbReference type="InterPro" id="IPR002337">
    <property type="entry name" value="Hemoglobin_b"/>
</dbReference>
<dbReference type="GO" id="GO:0004601">
    <property type="term" value="F:peroxidase activity"/>
    <property type="evidence" value="ECO:0007669"/>
    <property type="project" value="TreeGrafter"/>
</dbReference>
<evidence type="ECO:0000256" key="6">
    <source>
        <dbReference type="ARBA" id="ARBA00022621"/>
    </source>
</evidence>
<keyword evidence="5 9" id="KW-0349">Heme</keyword>
<evidence type="ECO:0000313" key="12">
    <source>
        <dbReference type="Proteomes" id="UP000518305"/>
    </source>
</evidence>